<evidence type="ECO:0000256" key="2">
    <source>
        <dbReference type="ARBA" id="ARBA00022723"/>
    </source>
</evidence>
<dbReference type="EMBL" id="BEYU01000100">
    <property type="protein sequence ID" value="GBG31552.1"/>
    <property type="molecule type" value="Genomic_DNA"/>
</dbReference>
<dbReference type="SUPFAM" id="SSF51197">
    <property type="entry name" value="Clavaminate synthase-like"/>
    <property type="match status" value="1"/>
</dbReference>
<keyword evidence="4" id="KW-0560">Oxidoreductase</keyword>
<dbReference type="GO" id="GO:0051213">
    <property type="term" value="F:dioxygenase activity"/>
    <property type="evidence" value="ECO:0007669"/>
    <property type="project" value="UniProtKB-KW"/>
</dbReference>
<dbReference type="InterPro" id="IPR008775">
    <property type="entry name" value="Phytyl_CoA_dOase-like"/>
</dbReference>
<reference evidence="4 5" key="1">
    <citation type="submission" date="2017-12" db="EMBL/GenBank/DDBJ databases">
        <title>Sequencing, de novo assembly and annotation of complete genome of a new Thraustochytrid species, strain FCC1311.</title>
        <authorList>
            <person name="Sedici K."/>
            <person name="Godart F."/>
            <person name="Aiese Cigliano R."/>
            <person name="Sanseverino W."/>
            <person name="Barakat M."/>
            <person name="Ortet P."/>
            <person name="Marechal E."/>
            <person name="Cagnac O."/>
            <person name="Amato A."/>
        </authorList>
    </citation>
    <scope>NUCLEOTIDE SEQUENCE [LARGE SCALE GENOMIC DNA]</scope>
</reference>
<gene>
    <name evidence="4" type="ORF">FCC1311_084581</name>
</gene>
<accession>A0A2R5GKX0</accession>
<comment type="cofactor">
    <cofactor evidence="1">
        <name>Fe cation</name>
        <dbReference type="ChEBI" id="CHEBI:24875"/>
    </cofactor>
</comment>
<evidence type="ECO:0000313" key="5">
    <source>
        <dbReference type="Proteomes" id="UP000241890"/>
    </source>
</evidence>
<keyword evidence="4" id="KW-0223">Dioxygenase</keyword>
<evidence type="ECO:0000256" key="3">
    <source>
        <dbReference type="ARBA" id="ARBA00023004"/>
    </source>
</evidence>
<evidence type="ECO:0000313" key="4">
    <source>
        <dbReference type="EMBL" id="GBG31552.1"/>
    </source>
</evidence>
<keyword evidence="3" id="KW-0408">Iron</keyword>
<dbReference type="AlphaFoldDB" id="A0A2R5GKX0"/>
<evidence type="ECO:0000256" key="1">
    <source>
        <dbReference type="ARBA" id="ARBA00001962"/>
    </source>
</evidence>
<protein>
    <submittedName>
        <fullName evidence="4">Phytanoyl-CoA dioxygenase domain-containing protein 1</fullName>
    </submittedName>
</protein>
<sequence length="319" mass="35390">MASTTEAAAAKRDSAASEAFWRDGCAVVPGFASAQEVEGMKEQALKLVAAWDGKTTTEFRTDAGQADAQGSDDYFISSAREVRCFWESGSDKAVVKDDPKATMRKVNKIGHGLHVLDPVFRAYAESDKVCKLVRELGWEAPVLPQSMYILKNPKIGGEVTAHQDSTFLYTEPRPTCLGLWLALDDATLENGALWFRPGSHKEPVRRHFQRLVSEDGSTRMVFEKLVGDDAMTPFEGVALEDIGQETHQKLRDAGFVSVECKAGDLVLIHGQVEHLSLRNESDKQRHTFQLHLIEGPDKGITWSAKNWLQYPQGQLFPSL</sequence>
<name>A0A2R5GKX0_9STRA</name>
<dbReference type="OrthoDB" id="445007at2759"/>
<comment type="caution">
    <text evidence="4">The sequence shown here is derived from an EMBL/GenBank/DDBJ whole genome shotgun (WGS) entry which is preliminary data.</text>
</comment>
<organism evidence="4 5">
    <name type="scientific">Hondaea fermentalgiana</name>
    <dbReference type="NCBI Taxonomy" id="2315210"/>
    <lineage>
        <taxon>Eukaryota</taxon>
        <taxon>Sar</taxon>
        <taxon>Stramenopiles</taxon>
        <taxon>Bigyra</taxon>
        <taxon>Labyrinthulomycetes</taxon>
        <taxon>Thraustochytrida</taxon>
        <taxon>Thraustochytriidae</taxon>
        <taxon>Hondaea</taxon>
    </lineage>
</organism>
<dbReference type="PANTHER" id="PTHR20883:SF15">
    <property type="entry name" value="PHYTANOYL-COA DIOXYGENASE DOMAIN-CONTAINING PROTEIN 1"/>
    <property type="match status" value="1"/>
</dbReference>
<dbReference type="InParanoid" id="A0A2R5GKX0"/>
<dbReference type="Proteomes" id="UP000241890">
    <property type="component" value="Unassembled WGS sequence"/>
</dbReference>
<dbReference type="Gene3D" id="2.60.120.620">
    <property type="entry name" value="q2cbj1_9rhob like domain"/>
    <property type="match status" value="1"/>
</dbReference>
<dbReference type="GO" id="GO:0046872">
    <property type="term" value="F:metal ion binding"/>
    <property type="evidence" value="ECO:0007669"/>
    <property type="project" value="UniProtKB-KW"/>
</dbReference>
<proteinExistence type="predicted"/>
<keyword evidence="5" id="KW-1185">Reference proteome</keyword>
<dbReference type="PANTHER" id="PTHR20883">
    <property type="entry name" value="PHYTANOYL-COA DIOXYGENASE DOMAIN CONTAINING 1"/>
    <property type="match status" value="1"/>
</dbReference>
<keyword evidence="2" id="KW-0479">Metal-binding</keyword>
<dbReference type="Pfam" id="PF05721">
    <property type="entry name" value="PhyH"/>
    <property type="match status" value="1"/>
</dbReference>